<dbReference type="InterPro" id="IPR036777">
    <property type="entry name" value="Channel_Tsx-like_sf"/>
</dbReference>
<reference evidence="2 3" key="1">
    <citation type="submission" date="2018-07" db="EMBL/GenBank/DDBJ databases">
        <title>Motiliproteus coralliicola sp. nov., a bacterium isolated from Coral.</title>
        <authorList>
            <person name="Wang G."/>
        </authorList>
    </citation>
    <scope>NUCLEOTIDE SEQUENCE [LARGE SCALE GENOMIC DNA]</scope>
    <source>
        <strain evidence="2 3">C34</strain>
    </source>
</reference>
<dbReference type="InterPro" id="IPR018013">
    <property type="entry name" value="Channel_Tsx-like"/>
</dbReference>
<evidence type="ECO:0000256" key="1">
    <source>
        <dbReference type="ARBA" id="ARBA00008728"/>
    </source>
</evidence>
<dbReference type="EMBL" id="QQOH01000002">
    <property type="protein sequence ID" value="RDE23071.1"/>
    <property type="molecule type" value="Genomic_DNA"/>
</dbReference>
<sequence>MATTGLNAADWSTTELQLQRGDLDVPSFAGGGSEQTTILTLQHASGWKYGDTFFFVDASKTSDNSDLYAELYPHFSFGKISGKDLSVGPIRDFGLVTGLNFAADANVLKYLPGVRLSLDLPGFAFANLDVTAYIDDSDGVASGGAPAEDDSYMVDFSWAYPFKIGSTSWSVEGHAEYIGSRDNEFGDKVSHHILAQPQLRLDLGEQLFDRAGQLFVGIEYQYWNNKLGDSKTDESVVQALLVWRL</sequence>
<evidence type="ECO:0000313" key="2">
    <source>
        <dbReference type="EMBL" id="RDE23071.1"/>
    </source>
</evidence>
<dbReference type="Proteomes" id="UP000253769">
    <property type="component" value="Unassembled WGS sequence"/>
</dbReference>
<dbReference type="GO" id="GO:0009279">
    <property type="term" value="C:cell outer membrane"/>
    <property type="evidence" value="ECO:0007669"/>
    <property type="project" value="InterPro"/>
</dbReference>
<organism evidence="2 3">
    <name type="scientific">Motiliproteus coralliicola</name>
    <dbReference type="NCBI Taxonomy" id="2283196"/>
    <lineage>
        <taxon>Bacteria</taxon>
        <taxon>Pseudomonadati</taxon>
        <taxon>Pseudomonadota</taxon>
        <taxon>Gammaproteobacteria</taxon>
        <taxon>Oceanospirillales</taxon>
        <taxon>Oceanospirillaceae</taxon>
        <taxon>Motiliproteus</taxon>
    </lineage>
</organism>
<dbReference type="AlphaFoldDB" id="A0A369WNJ1"/>
<protein>
    <submittedName>
        <fullName evidence="2">Nucleoside-binding protein</fullName>
    </submittedName>
</protein>
<comment type="caution">
    <text evidence="2">The sequence shown here is derived from an EMBL/GenBank/DDBJ whole genome shotgun (WGS) entry which is preliminary data.</text>
</comment>
<gene>
    <name evidence="2" type="ORF">DV711_09890</name>
</gene>
<keyword evidence="3" id="KW-1185">Reference proteome</keyword>
<name>A0A369WNJ1_9GAMM</name>
<evidence type="ECO:0000313" key="3">
    <source>
        <dbReference type="Proteomes" id="UP000253769"/>
    </source>
</evidence>
<accession>A0A369WNJ1</accession>
<proteinExistence type="inferred from homology"/>
<comment type="similarity">
    <text evidence="1">Belongs to the nucleoside-specific channel-forming outer membrane porin (Tsx) (TC 1.B.10) family.</text>
</comment>
<dbReference type="Gene3D" id="2.40.230.20">
    <property type="entry name" value="Nucleoside-specific channel-forming protein, Tsx-like"/>
    <property type="match status" value="1"/>
</dbReference>
<dbReference type="OrthoDB" id="104801at2"/>
<dbReference type="Pfam" id="PF03502">
    <property type="entry name" value="Channel_Tsx"/>
    <property type="match status" value="1"/>
</dbReference>
<dbReference type="SUPFAM" id="SSF111364">
    <property type="entry name" value="Tsx-like channel"/>
    <property type="match status" value="1"/>
</dbReference>